<accession>A0A0C2DKF0</accession>
<dbReference type="Pfam" id="PF00173">
    <property type="entry name" value="Cyt-b5"/>
    <property type="match status" value="1"/>
</dbReference>
<dbReference type="SMART" id="SM01117">
    <property type="entry name" value="Cyt-b5"/>
    <property type="match status" value="1"/>
</dbReference>
<dbReference type="SUPFAM" id="SSF55856">
    <property type="entry name" value="Cytochrome b5-like heme/steroid binding domain"/>
    <property type="match status" value="1"/>
</dbReference>
<evidence type="ECO:0000313" key="7">
    <source>
        <dbReference type="Proteomes" id="UP000054047"/>
    </source>
</evidence>
<sequence length="230" mass="25666">MGSNDSKPAAGRSEYGRVKVALPPGKGLMDWVRLASGKVLAKKRMAVDHEELMKHNKQNDCWIHIFGQVYDVTSYLEFHPGGIPELMRAAGTDGTDLFNQIHAWVNYENMLKSCLVGRFTVPKPGPSTVDSTDQQPSVSAQLNALIMKGKQNQETYGVTFTMDVDTVILSCPHWYSANLRLENVVVDWSSSKKHFRIVVRPMGNPAIEVKWGMSSTRARFAHIPFVGHLP</sequence>
<protein>
    <submittedName>
        <fullName evidence="6">Cytochrome b5-like Heme/Steroid binding domain protein</fullName>
    </submittedName>
</protein>
<dbReference type="Gene3D" id="3.10.120.10">
    <property type="entry name" value="Cytochrome b5-like heme/steroid binding domain"/>
    <property type="match status" value="1"/>
</dbReference>
<keyword evidence="1 4" id="KW-0349">Heme</keyword>
<evidence type="ECO:0000256" key="2">
    <source>
        <dbReference type="ARBA" id="ARBA00022723"/>
    </source>
</evidence>
<feature type="domain" description="Cytochrome b5 heme-binding" evidence="5">
    <location>
        <begin position="44"/>
        <end position="120"/>
    </location>
</feature>
<proteinExistence type="inferred from homology"/>
<dbReference type="GO" id="GO:0006801">
    <property type="term" value="P:superoxide metabolic process"/>
    <property type="evidence" value="ECO:0007669"/>
    <property type="project" value="TreeGrafter"/>
</dbReference>
<dbReference type="InterPro" id="IPR036400">
    <property type="entry name" value="Cyt_B5-like_heme/steroid_sf"/>
</dbReference>
<gene>
    <name evidence="6" type="ORF">ANCDUO_06690</name>
</gene>
<dbReference type="EMBL" id="KN728933">
    <property type="protein sequence ID" value="KIH63017.1"/>
    <property type="molecule type" value="Genomic_DNA"/>
</dbReference>
<dbReference type="AlphaFoldDB" id="A0A0C2DKF0"/>
<dbReference type="OrthoDB" id="432299at2759"/>
<comment type="similarity">
    <text evidence="4">Belongs to the cytochrome b5 family.</text>
</comment>
<evidence type="ECO:0000256" key="3">
    <source>
        <dbReference type="ARBA" id="ARBA00023004"/>
    </source>
</evidence>
<dbReference type="InterPro" id="IPR051872">
    <property type="entry name" value="Cytochrome_b5/Flavoprotein_Rdt"/>
</dbReference>
<dbReference type="PANTHER" id="PTHR46237">
    <property type="entry name" value="CYTOCHROME B5 REDUCTASE 4 FAMILY MEMBER"/>
    <property type="match status" value="1"/>
</dbReference>
<evidence type="ECO:0000259" key="5">
    <source>
        <dbReference type="PROSITE" id="PS50255"/>
    </source>
</evidence>
<name>A0A0C2DKF0_9BILA</name>
<dbReference type="PROSITE" id="PS00191">
    <property type="entry name" value="CYTOCHROME_B5_1"/>
    <property type="match status" value="1"/>
</dbReference>
<keyword evidence="2 4" id="KW-0479">Metal-binding</keyword>
<dbReference type="FunFam" id="3.10.120.10:FF:000001">
    <property type="entry name" value="Cytochrome b5 reductase 4"/>
    <property type="match status" value="1"/>
</dbReference>
<reference evidence="6 7" key="1">
    <citation type="submission" date="2013-12" db="EMBL/GenBank/DDBJ databases">
        <title>Draft genome of the parsitic nematode Ancylostoma duodenale.</title>
        <authorList>
            <person name="Mitreva M."/>
        </authorList>
    </citation>
    <scope>NUCLEOTIDE SEQUENCE [LARGE SCALE GENOMIC DNA]</scope>
    <source>
        <strain evidence="6 7">Zhejiang</strain>
    </source>
</reference>
<dbReference type="GO" id="GO:0004128">
    <property type="term" value="F:cytochrome-b5 reductase activity, acting on NAD(P)H"/>
    <property type="evidence" value="ECO:0007669"/>
    <property type="project" value="TreeGrafter"/>
</dbReference>
<dbReference type="GO" id="GO:0046872">
    <property type="term" value="F:metal ion binding"/>
    <property type="evidence" value="ECO:0007669"/>
    <property type="project" value="UniProtKB-UniRule"/>
</dbReference>
<organism evidence="6 7">
    <name type="scientific">Ancylostoma duodenale</name>
    <dbReference type="NCBI Taxonomy" id="51022"/>
    <lineage>
        <taxon>Eukaryota</taxon>
        <taxon>Metazoa</taxon>
        <taxon>Ecdysozoa</taxon>
        <taxon>Nematoda</taxon>
        <taxon>Chromadorea</taxon>
        <taxon>Rhabditida</taxon>
        <taxon>Rhabditina</taxon>
        <taxon>Rhabditomorpha</taxon>
        <taxon>Strongyloidea</taxon>
        <taxon>Ancylostomatidae</taxon>
        <taxon>Ancylostomatinae</taxon>
        <taxon>Ancylostoma</taxon>
    </lineage>
</organism>
<dbReference type="Proteomes" id="UP000054047">
    <property type="component" value="Unassembled WGS sequence"/>
</dbReference>
<evidence type="ECO:0000256" key="1">
    <source>
        <dbReference type="ARBA" id="ARBA00022617"/>
    </source>
</evidence>
<dbReference type="PANTHER" id="PTHR46237:SF1">
    <property type="entry name" value="CYTOCHROME B5 REDUCTASE 4"/>
    <property type="match status" value="1"/>
</dbReference>
<dbReference type="PROSITE" id="PS50255">
    <property type="entry name" value="CYTOCHROME_B5_2"/>
    <property type="match status" value="1"/>
</dbReference>
<dbReference type="InterPro" id="IPR001199">
    <property type="entry name" value="Cyt_B5-like_heme/steroid-bd"/>
</dbReference>
<dbReference type="GO" id="GO:0005783">
    <property type="term" value="C:endoplasmic reticulum"/>
    <property type="evidence" value="ECO:0007669"/>
    <property type="project" value="TreeGrafter"/>
</dbReference>
<keyword evidence="7" id="KW-1185">Reference proteome</keyword>
<evidence type="ECO:0000256" key="4">
    <source>
        <dbReference type="RuleBase" id="RU362121"/>
    </source>
</evidence>
<dbReference type="InterPro" id="IPR018506">
    <property type="entry name" value="Cyt_B5_heme-BS"/>
</dbReference>
<evidence type="ECO:0000313" key="6">
    <source>
        <dbReference type="EMBL" id="KIH63017.1"/>
    </source>
</evidence>
<keyword evidence="3 4" id="KW-0408">Iron</keyword>
<dbReference type="GO" id="GO:0020037">
    <property type="term" value="F:heme binding"/>
    <property type="evidence" value="ECO:0007669"/>
    <property type="project" value="UniProtKB-UniRule"/>
</dbReference>